<gene>
    <name evidence="1" type="ORF">QIS74_02721</name>
</gene>
<evidence type="ECO:0000313" key="1">
    <source>
        <dbReference type="EMBL" id="KAK6224394.1"/>
    </source>
</evidence>
<proteinExistence type="predicted"/>
<name>A0AAV9TLS2_9PEZI</name>
<accession>A0AAV9TLS2</accession>
<reference evidence="1 2" key="1">
    <citation type="submission" date="2023-04" db="EMBL/GenBank/DDBJ databases">
        <title>Colletotrichum tabacum stain YC1 causing leaf anthracnose on Nicotiana tabacum(L.) cv.</title>
        <authorList>
            <person name="Ji Z."/>
            <person name="Wang M."/>
            <person name="Zhang J."/>
            <person name="Wang N."/>
            <person name="Zhou Z."/>
        </authorList>
    </citation>
    <scope>NUCLEOTIDE SEQUENCE [LARGE SCALE GENOMIC DNA]</scope>
    <source>
        <strain evidence="1 2">YC1</strain>
    </source>
</reference>
<protein>
    <submittedName>
        <fullName evidence="1">Uncharacterized protein</fullName>
    </submittedName>
</protein>
<comment type="caution">
    <text evidence="1">The sequence shown here is derived from an EMBL/GenBank/DDBJ whole genome shotgun (WGS) entry which is preliminary data.</text>
</comment>
<keyword evidence="2" id="KW-1185">Reference proteome</keyword>
<dbReference type="AlphaFoldDB" id="A0AAV9TLS2"/>
<sequence length="111" mass="12781">MLDTGKLPYPLKYEFLDKWLGSTKKRDHPLSFIGPNLLRYQTYSVRITAGNTLWSTMDKDNARKMVPRCEVGNWDTHGTWDPSEIVADFIDAILGQGGKVPTRDMDCRWQC</sequence>
<dbReference type="Proteomes" id="UP001327957">
    <property type="component" value="Unassembled WGS sequence"/>
</dbReference>
<organism evidence="1 2">
    <name type="scientific">Colletotrichum tabaci</name>
    <dbReference type="NCBI Taxonomy" id="1209068"/>
    <lineage>
        <taxon>Eukaryota</taxon>
        <taxon>Fungi</taxon>
        <taxon>Dikarya</taxon>
        <taxon>Ascomycota</taxon>
        <taxon>Pezizomycotina</taxon>
        <taxon>Sordariomycetes</taxon>
        <taxon>Hypocreomycetidae</taxon>
        <taxon>Glomerellales</taxon>
        <taxon>Glomerellaceae</taxon>
        <taxon>Colletotrichum</taxon>
        <taxon>Colletotrichum destructivum species complex</taxon>
    </lineage>
</organism>
<dbReference type="EMBL" id="JASAOK010000012">
    <property type="protein sequence ID" value="KAK6224394.1"/>
    <property type="molecule type" value="Genomic_DNA"/>
</dbReference>
<evidence type="ECO:0000313" key="2">
    <source>
        <dbReference type="Proteomes" id="UP001327957"/>
    </source>
</evidence>